<dbReference type="EMBL" id="JACHIT010000001">
    <property type="protein sequence ID" value="MBB5912326.1"/>
    <property type="molecule type" value="Genomic_DNA"/>
</dbReference>
<reference evidence="1 2" key="1">
    <citation type="submission" date="2020-08" db="EMBL/GenBank/DDBJ databases">
        <title>Sequencing the genomes of 1000 actinobacteria strains.</title>
        <authorList>
            <person name="Klenk H.-P."/>
        </authorList>
    </citation>
    <scope>NUCLEOTIDE SEQUENCE [LARGE SCALE GENOMIC DNA]</scope>
    <source>
        <strain evidence="1 2">DSM 43582</strain>
    </source>
</reference>
<comment type="caution">
    <text evidence="1">The sequence shown here is derived from an EMBL/GenBank/DDBJ whole genome shotgun (WGS) entry which is preliminary data.</text>
</comment>
<evidence type="ECO:0000313" key="1">
    <source>
        <dbReference type="EMBL" id="MBB5912326.1"/>
    </source>
</evidence>
<protein>
    <submittedName>
        <fullName evidence="1">Uncharacterized protein</fullName>
    </submittedName>
</protein>
<sequence>MLISLDLTMFDAPAGALGTRLRHRRLGRENYMRSNKKGSSWVAYQAN</sequence>
<keyword evidence="2" id="KW-1185">Reference proteome</keyword>
<gene>
    <name evidence="1" type="ORF">BJY24_001193</name>
</gene>
<accession>A0A7W9PA54</accession>
<organism evidence="1 2">
    <name type="scientific">Nocardia transvalensis</name>
    <dbReference type="NCBI Taxonomy" id="37333"/>
    <lineage>
        <taxon>Bacteria</taxon>
        <taxon>Bacillati</taxon>
        <taxon>Actinomycetota</taxon>
        <taxon>Actinomycetes</taxon>
        <taxon>Mycobacteriales</taxon>
        <taxon>Nocardiaceae</taxon>
        <taxon>Nocardia</taxon>
    </lineage>
</organism>
<proteinExistence type="predicted"/>
<dbReference type="AlphaFoldDB" id="A0A7W9PA54"/>
<name>A0A7W9PA54_9NOCA</name>
<dbReference type="Proteomes" id="UP000540412">
    <property type="component" value="Unassembled WGS sequence"/>
</dbReference>
<evidence type="ECO:0000313" key="2">
    <source>
        <dbReference type="Proteomes" id="UP000540412"/>
    </source>
</evidence>